<keyword evidence="6" id="KW-1185">Reference proteome</keyword>
<dbReference type="GO" id="GO:0000981">
    <property type="term" value="F:DNA-binding transcription factor activity, RNA polymerase II-specific"/>
    <property type="evidence" value="ECO:0007669"/>
    <property type="project" value="TreeGrafter"/>
</dbReference>
<dbReference type="Pfam" id="PF00250">
    <property type="entry name" value="Forkhead"/>
    <property type="match status" value="1"/>
</dbReference>
<dbReference type="PANTHER" id="PTHR11829">
    <property type="entry name" value="FORKHEAD BOX PROTEIN"/>
    <property type="match status" value="1"/>
</dbReference>
<protein>
    <recommendedName>
        <fullName evidence="4">Fork-head domain-containing protein</fullName>
    </recommendedName>
</protein>
<dbReference type="PANTHER" id="PTHR11829:SF411">
    <property type="entry name" value="FORKHEAD BOX PROTEIN L2"/>
    <property type="match status" value="1"/>
</dbReference>
<dbReference type="Proteomes" id="UP000276834">
    <property type="component" value="Unassembled WGS sequence"/>
</dbReference>
<feature type="domain" description="Fork-head" evidence="4">
    <location>
        <begin position="1"/>
        <end position="39"/>
    </location>
</feature>
<evidence type="ECO:0000256" key="2">
    <source>
        <dbReference type="PROSITE-ProRule" id="PRU00089"/>
    </source>
</evidence>
<dbReference type="GO" id="GO:0005634">
    <property type="term" value="C:nucleus"/>
    <property type="evidence" value="ECO:0007669"/>
    <property type="project" value="UniProtKB-SubCell"/>
</dbReference>
<feature type="compositionally biased region" description="Polar residues" evidence="3">
    <location>
        <begin position="90"/>
        <end position="104"/>
    </location>
</feature>
<evidence type="ECO:0000256" key="1">
    <source>
        <dbReference type="ARBA" id="ARBA00023125"/>
    </source>
</evidence>
<reference evidence="5 6" key="1">
    <citation type="journal article" date="2018" name="Proc. R. Soc. B">
        <title>A non-coding region near Follistatin controls head colour polymorphism in the Gouldian finch.</title>
        <authorList>
            <person name="Toomey M.B."/>
            <person name="Marques C.I."/>
            <person name="Andrade P."/>
            <person name="Araujo P.M."/>
            <person name="Sabatino S."/>
            <person name="Gazda M.A."/>
            <person name="Afonso S."/>
            <person name="Lopes R.J."/>
            <person name="Corbo J.C."/>
            <person name="Carneiro M."/>
        </authorList>
    </citation>
    <scope>NUCLEOTIDE SEQUENCE [LARGE SCALE GENOMIC DNA]</scope>
    <source>
        <strain evidence="5">Red01</strain>
        <tissue evidence="5">Muscle</tissue>
    </source>
</reference>
<dbReference type="EMBL" id="QUSF01000135">
    <property type="protein sequence ID" value="RLV89910.1"/>
    <property type="molecule type" value="Genomic_DNA"/>
</dbReference>
<sequence>MAIRASPGQRLPLSGIYAYIAERFPFYRGSSRQWQNTSRPEHAAAEARPLSRCSRGLDLGEIVILLFEPPGSLRGSCSSERAGRYRAPSASESTRGSCTGQSSPHAGNLLWSISFKHDENSAGNTVIYSELEPCGGPSAG</sequence>
<dbReference type="AlphaFoldDB" id="A0A3L8RZ50"/>
<gene>
    <name evidence="5" type="ORF">DV515_00014638</name>
</gene>
<dbReference type="Gene3D" id="1.10.10.10">
    <property type="entry name" value="Winged helix-like DNA-binding domain superfamily/Winged helix DNA-binding domain"/>
    <property type="match status" value="1"/>
</dbReference>
<dbReference type="SUPFAM" id="SSF46785">
    <property type="entry name" value="Winged helix' DNA-binding domain"/>
    <property type="match status" value="1"/>
</dbReference>
<comment type="subcellular location">
    <subcellularLocation>
        <location evidence="2">Nucleus</location>
    </subcellularLocation>
</comment>
<dbReference type="GO" id="GO:0000978">
    <property type="term" value="F:RNA polymerase II cis-regulatory region sequence-specific DNA binding"/>
    <property type="evidence" value="ECO:0007669"/>
    <property type="project" value="TreeGrafter"/>
</dbReference>
<keyword evidence="2" id="KW-0539">Nucleus</keyword>
<name>A0A3L8RZ50_CHLGU</name>
<dbReference type="PROSITE" id="PS50039">
    <property type="entry name" value="FORK_HEAD_3"/>
    <property type="match status" value="1"/>
</dbReference>
<organism evidence="5 6">
    <name type="scientific">Chloebia gouldiae</name>
    <name type="common">Gouldian finch</name>
    <name type="synonym">Erythrura gouldiae</name>
    <dbReference type="NCBI Taxonomy" id="44316"/>
    <lineage>
        <taxon>Eukaryota</taxon>
        <taxon>Metazoa</taxon>
        <taxon>Chordata</taxon>
        <taxon>Craniata</taxon>
        <taxon>Vertebrata</taxon>
        <taxon>Euteleostomi</taxon>
        <taxon>Archelosauria</taxon>
        <taxon>Archosauria</taxon>
        <taxon>Dinosauria</taxon>
        <taxon>Saurischia</taxon>
        <taxon>Theropoda</taxon>
        <taxon>Coelurosauria</taxon>
        <taxon>Aves</taxon>
        <taxon>Neognathae</taxon>
        <taxon>Neoaves</taxon>
        <taxon>Telluraves</taxon>
        <taxon>Australaves</taxon>
        <taxon>Passeriformes</taxon>
        <taxon>Passeroidea</taxon>
        <taxon>Passeridae</taxon>
        <taxon>Chloebia</taxon>
    </lineage>
</organism>
<dbReference type="SMART" id="SM00339">
    <property type="entry name" value="FH"/>
    <property type="match status" value="1"/>
</dbReference>
<feature type="DNA-binding region" description="Fork-head" evidence="2">
    <location>
        <begin position="1"/>
        <end position="39"/>
    </location>
</feature>
<keyword evidence="1 2" id="KW-0238">DNA-binding</keyword>
<feature type="region of interest" description="Disordered" evidence="3">
    <location>
        <begin position="76"/>
        <end position="104"/>
    </location>
</feature>
<proteinExistence type="predicted"/>
<evidence type="ECO:0000313" key="5">
    <source>
        <dbReference type="EMBL" id="RLV89910.1"/>
    </source>
</evidence>
<dbReference type="InterPro" id="IPR001766">
    <property type="entry name" value="Fork_head_dom"/>
</dbReference>
<accession>A0A3L8RZ50</accession>
<dbReference type="InterPro" id="IPR050211">
    <property type="entry name" value="FOX_domain-containing"/>
</dbReference>
<evidence type="ECO:0000313" key="6">
    <source>
        <dbReference type="Proteomes" id="UP000276834"/>
    </source>
</evidence>
<dbReference type="GO" id="GO:0009653">
    <property type="term" value="P:anatomical structure morphogenesis"/>
    <property type="evidence" value="ECO:0007669"/>
    <property type="project" value="TreeGrafter"/>
</dbReference>
<evidence type="ECO:0000256" key="3">
    <source>
        <dbReference type="SAM" id="MobiDB-lite"/>
    </source>
</evidence>
<dbReference type="GO" id="GO:0030154">
    <property type="term" value="P:cell differentiation"/>
    <property type="evidence" value="ECO:0007669"/>
    <property type="project" value="TreeGrafter"/>
</dbReference>
<evidence type="ECO:0000259" key="4">
    <source>
        <dbReference type="PROSITE" id="PS50039"/>
    </source>
</evidence>
<dbReference type="InterPro" id="IPR036390">
    <property type="entry name" value="WH_DNA-bd_sf"/>
</dbReference>
<dbReference type="InterPro" id="IPR036388">
    <property type="entry name" value="WH-like_DNA-bd_sf"/>
</dbReference>
<comment type="caution">
    <text evidence="5">The sequence shown here is derived from an EMBL/GenBank/DDBJ whole genome shotgun (WGS) entry which is preliminary data.</text>
</comment>